<keyword evidence="3" id="KW-1185">Reference proteome</keyword>
<comment type="similarity">
    <text evidence="1">Belongs to the RutC family.</text>
</comment>
<dbReference type="Proteomes" id="UP001158049">
    <property type="component" value="Unassembled WGS sequence"/>
</dbReference>
<dbReference type="CDD" id="cd00448">
    <property type="entry name" value="YjgF_YER057c_UK114_family"/>
    <property type="match status" value="1"/>
</dbReference>
<dbReference type="EMBL" id="FXUL01000025">
    <property type="protein sequence ID" value="SMP76757.1"/>
    <property type="molecule type" value="Genomic_DNA"/>
</dbReference>
<dbReference type="Gene3D" id="3.30.1330.40">
    <property type="entry name" value="RutC-like"/>
    <property type="match status" value="1"/>
</dbReference>
<organism evidence="2 3">
    <name type="scientific">Noviherbaspirillum suwonense</name>
    <dbReference type="NCBI Taxonomy" id="1224511"/>
    <lineage>
        <taxon>Bacteria</taxon>
        <taxon>Pseudomonadati</taxon>
        <taxon>Pseudomonadota</taxon>
        <taxon>Betaproteobacteria</taxon>
        <taxon>Burkholderiales</taxon>
        <taxon>Oxalobacteraceae</taxon>
        <taxon>Noviherbaspirillum</taxon>
    </lineage>
</organism>
<dbReference type="InterPro" id="IPR006175">
    <property type="entry name" value="YjgF/YER057c/UK114"/>
</dbReference>
<dbReference type="SUPFAM" id="SSF55298">
    <property type="entry name" value="YjgF-like"/>
    <property type="match status" value="1"/>
</dbReference>
<name>A0ABY1QRM0_9BURK</name>
<dbReference type="PANTHER" id="PTHR11803">
    <property type="entry name" value="2-IMINOBUTANOATE/2-IMINOPROPANOATE DEAMINASE RIDA"/>
    <property type="match status" value="1"/>
</dbReference>
<dbReference type="InterPro" id="IPR035959">
    <property type="entry name" value="RutC-like_sf"/>
</dbReference>
<dbReference type="InterPro" id="IPR019897">
    <property type="entry name" value="RidA_CS"/>
</dbReference>
<comment type="caution">
    <text evidence="2">The sequence shown here is derived from an EMBL/GenBank/DDBJ whole genome shotgun (WGS) entry which is preliminary data.</text>
</comment>
<dbReference type="PANTHER" id="PTHR11803:SF39">
    <property type="entry name" value="2-IMINOBUTANOATE_2-IMINOPROPANOATE DEAMINASE"/>
    <property type="match status" value="1"/>
</dbReference>
<reference evidence="2 3" key="1">
    <citation type="submission" date="2017-05" db="EMBL/GenBank/DDBJ databases">
        <authorList>
            <person name="Varghese N."/>
            <person name="Submissions S."/>
        </authorList>
    </citation>
    <scope>NUCLEOTIDE SEQUENCE [LARGE SCALE GENOMIC DNA]</scope>
    <source>
        <strain evidence="2 3">DSM 26001</strain>
    </source>
</reference>
<protein>
    <submittedName>
        <fullName evidence="2">Reactive intermediate/imine deaminase</fullName>
    </submittedName>
</protein>
<proteinExistence type="inferred from homology"/>
<evidence type="ECO:0000256" key="1">
    <source>
        <dbReference type="ARBA" id="ARBA00010552"/>
    </source>
</evidence>
<dbReference type="Pfam" id="PF01042">
    <property type="entry name" value="Ribonuc_L-PSP"/>
    <property type="match status" value="1"/>
</dbReference>
<dbReference type="RefSeq" id="WP_283444809.1">
    <property type="nucleotide sequence ID" value="NZ_FXUL01000025.1"/>
</dbReference>
<sequence>MPGIKRHPGTLPFPFSRAVQAGDMLFLSGQIPLDRDGTVVTGDITVQAQAVMERIAETLQAAGAGFDDVVRVTVWLADIGDLAPFNAVYRRFFPDGLPARSAVQARLAFDVAVEVEMQAWTGG</sequence>
<evidence type="ECO:0000313" key="3">
    <source>
        <dbReference type="Proteomes" id="UP001158049"/>
    </source>
</evidence>
<accession>A0ABY1QRM0</accession>
<gene>
    <name evidence="2" type="ORF">SAMN06295970_1256</name>
</gene>
<evidence type="ECO:0000313" key="2">
    <source>
        <dbReference type="EMBL" id="SMP76757.1"/>
    </source>
</evidence>
<dbReference type="PROSITE" id="PS01094">
    <property type="entry name" value="UPF0076"/>
    <property type="match status" value="1"/>
</dbReference>